<dbReference type="GO" id="GO:0003697">
    <property type="term" value="F:single-stranded DNA binding"/>
    <property type="evidence" value="ECO:0007669"/>
    <property type="project" value="InterPro"/>
</dbReference>
<dbReference type="GO" id="GO:1990904">
    <property type="term" value="C:ribonucleoprotein complex"/>
    <property type="evidence" value="ECO:0007669"/>
    <property type="project" value="UniProtKB-KW"/>
</dbReference>
<evidence type="ECO:0000256" key="2">
    <source>
        <dbReference type="ARBA" id="ARBA00010741"/>
    </source>
</evidence>
<dbReference type="HOGENOM" id="CLU_478198_0_0_1"/>
<feature type="region of interest" description="Disordered" evidence="9">
    <location>
        <begin position="523"/>
        <end position="581"/>
    </location>
</feature>
<dbReference type="EMBL" id="KN847317">
    <property type="protein sequence ID" value="KIW60378.1"/>
    <property type="molecule type" value="Genomic_DNA"/>
</dbReference>
<dbReference type="PANTHER" id="PTHR28184">
    <property type="entry name" value="MITOCHONDRIAL HOMOLOGOUS RECOMBINATION PROTEIN 1"/>
    <property type="match status" value="1"/>
</dbReference>
<keyword evidence="3" id="KW-0689">Ribosomal protein</keyword>
<evidence type="ECO:0000256" key="5">
    <source>
        <dbReference type="ARBA" id="ARBA00023128"/>
    </source>
</evidence>
<accession>A0A0D2FJR2</accession>
<dbReference type="OrthoDB" id="5333655at2759"/>
<evidence type="ECO:0000256" key="8">
    <source>
        <dbReference type="ARBA" id="ARBA00035185"/>
    </source>
</evidence>
<proteinExistence type="inferred from homology"/>
<dbReference type="GO" id="GO:0003735">
    <property type="term" value="F:structural constituent of ribosome"/>
    <property type="evidence" value="ECO:0007669"/>
    <property type="project" value="TreeGrafter"/>
</dbReference>
<dbReference type="GO" id="GO:0000150">
    <property type="term" value="F:DNA strand exchange activity"/>
    <property type="evidence" value="ECO:0007669"/>
    <property type="project" value="InterPro"/>
</dbReference>
<keyword evidence="5" id="KW-0496">Mitochondrion</keyword>
<evidence type="ECO:0000256" key="3">
    <source>
        <dbReference type="ARBA" id="ARBA00022980"/>
    </source>
</evidence>
<feature type="compositionally biased region" description="Pro residues" evidence="9">
    <location>
        <begin position="37"/>
        <end position="46"/>
    </location>
</feature>
<feature type="compositionally biased region" description="Pro residues" evidence="9">
    <location>
        <begin position="14"/>
        <end position="24"/>
    </location>
</feature>
<gene>
    <name evidence="10" type="ORF">PV05_00596</name>
</gene>
<evidence type="ECO:0000313" key="11">
    <source>
        <dbReference type="Proteomes" id="UP000054342"/>
    </source>
</evidence>
<evidence type="ECO:0000256" key="1">
    <source>
        <dbReference type="ARBA" id="ARBA00004173"/>
    </source>
</evidence>
<dbReference type="AlphaFoldDB" id="A0A0D2FJR2"/>
<dbReference type="GO" id="GO:0005739">
    <property type="term" value="C:mitochondrion"/>
    <property type="evidence" value="ECO:0007669"/>
    <property type="project" value="UniProtKB-SubCell"/>
</dbReference>
<dbReference type="STRING" id="348802.A0A0D2FJR2"/>
<dbReference type="GO" id="GO:0005840">
    <property type="term" value="C:ribosome"/>
    <property type="evidence" value="ECO:0007669"/>
    <property type="project" value="UniProtKB-KW"/>
</dbReference>
<evidence type="ECO:0000256" key="6">
    <source>
        <dbReference type="ARBA" id="ARBA00023163"/>
    </source>
</evidence>
<dbReference type="GeneID" id="25322504"/>
<dbReference type="EMBL" id="KN847317">
    <property type="protein sequence ID" value="KIW60379.1"/>
    <property type="molecule type" value="Genomic_DNA"/>
</dbReference>
<reference evidence="10 11" key="1">
    <citation type="submission" date="2015-01" db="EMBL/GenBank/DDBJ databases">
        <title>The Genome Sequence of Exophiala xenobiotica CBS118157.</title>
        <authorList>
            <consortium name="The Broad Institute Genomics Platform"/>
            <person name="Cuomo C."/>
            <person name="de Hoog S."/>
            <person name="Gorbushina A."/>
            <person name="Stielow B."/>
            <person name="Teixiera M."/>
            <person name="Abouelleil A."/>
            <person name="Chapman S.B."/>
            <person name="Priest M."/>
            <person name="Young S.K."/>
            <person name="Wortman J."/>
            <person name="Nusbaum C."/>
            <person name="Birren B."/>
        </authorList>
    </citation>
    <scope>NUCLEOTIDE SEQUENCE [LARGE SCALE GENOMIC DNA]</scope>
    <source>
        <strain evidence="10 11">CBS 118157</strain>
    </source>
</reference>
<evidence type="ECO:0000256" key="9">
    <source>
        <dbReference type="SAM" id="MobiDB-lite"/>
    </source>
</evidence>
<keyword evidence="4" id="KW-0805">Transcription regulation</keyword>
<feature type="region of interest" description="Disordered" evidence="9">
    <location>
        <begin position="1"/>
        <end position="51"/>
    </location>
</feature>
<dbReference type="Pfam" id="PF12829">
    <property type="entry name" value="Mhr1"/>
    <property type="match status" value="1"/>
</dbReference>
<dbReference type="Proteomes" id="UP000054342">
    <property type="component" value="Unassembled WGS sequence"/>
</dbReference>
<protein>
    <recommendedName>
        <fullName evidence="8">Large ribosomal subunit protein mL67</fullName>
    </recommendedName>
</protein>
<keyword evidence="11" id="KW-1185">Reference proteome</keyword>
<dbReference type="RefSeq" id="XP_013320962.1">
    <property type="nucleotide sequence ID" value="XM_013465508.1"/>
</dbReference>
<evidence type="ECO:0000256" key="7">
    <source>
        <dbReference type="ARBA" id="ARBA00023274"/>
    </source>
</evidence>
<name>A0A0D2FJR2_9EURO</name>
<dbReference type="InterPro" id="IPR024629">
    <property type="entry name" value="Ribosomal_mL67"/>
</dbReference>
<dbReference type="RefSeq" id="XP_013320963.1">
    <property type="nucleotide sequence ID" value="XM_013465509.1"/>
</dbReference>
<evidence type="ECO:0000313" key="10">
    <source>
        <dbReference type="EMBL" id="KIW60379.1"/>
    </source>
</evidence>
<comment type="subcellular location">
    <subcellularLocation>
        <location evidence="1">Mitochondrion</location>
    </subcellularLocation>
</comment>
<comment type="similarity">
    <text evidence="2">Belongs to the mitochondrion-specific ribosomal protein mL67 family.</text>
</comment>
<dbReference type="PANTHER" id="PTHR28184:SF1">
    <property type="entry name" value="LARGE RIBOSOMAL SUBUNIT PROTEIN ML67"/>
    <property type="match status" value="1"/>
</dbReference>
<evidence type="ECO:0000256" key="4">
    <source>
        <dbReference type="ARBA" id="ARBA00023015"/>
    </source>
</evidence>
<keyword evidence="7" id="KW-0687">Ribonucleoprotein</keyword>
<sequence length="599" mass="67464">MASTAAATMAHQMPPFPIPPMPRIRPPRMLKGTPSPNTNPQPPGKAPPNKWWVQGKWRNPASNASKQQAQTQARQAAKALRHETHGLDIYAYRHVRTNQVVYSLTRTLQETKILKQLVFHGKKTVPASIRPDMWAPYFSIHFPPTPAGALDGLFAFAKLRELSLQRQLSPPDDLIRVTQEDIDVIKSKLGSPVELQELAARDRLEGRIPKLGEILPKKLHARRLMDQKATSVADAAFVLDWISSGPGPLERLTELAANRVVKHNRRTRRARRRINQIREYEDAEQKKVQDRITLALDKRDLEDKSHLPLSRKVLAQMSMDLHGVIDGDRLIEFENVNELRKAIQEWKSFNEVNSKNLDMDLWAKRQYVGREAERKAIQEWFEVNDAPMTEQGSVWNDVAEARAAAFSEFDEKGGKTLKVDVSDKEKPDWAENTEVKMFWSDLNDGLFASAWPKNVVHGRLAPFGVAKTLPPREARTPHGRVVGELSEEETQETVLPVLLSKSVHVIGSGADDGWMPEKMAIASTQEPEPWTKPPEEAEEGETEQGQGQDGQEAHVTTSDAAAIEAARRDAELHSPGLWGRVRGLFGGRKQLVVEDQRRP</sequence>
<keyword evidence="6" id="KW-0804">Transcription</keyword>
<organism evidence="10 11">
    <name type="scientific">Exophiala xenobiotica</name>
    <dbReference type="NCBI Taxonomy" id="348802"/>
    <lineage>
        <taxon>Eukaryota</taxon>
        <taxon>Fungi</taxon>
        <taxon>Dikarya</taxon>
        <taxon>Ascomycota</taxon>
        <taxon>Pezizomycotina</taxon>
        <taxon>Eurotiomycetes</taxon>
        <taxon>Chaetothyriomycetidae</taxon>
        <taxon>Chaetothyriales</taxon>
        <taxon>Herpotrichiellaceae</taxon>
        <taxon>Exophiala</taxon>
    </lineage>
</organism>